<dbReference type="EMBL" id="CP054836">
    <property type="protein sequence ID" value="QKV19351.1"/>
    <property type="molecule type" value="Genomic_DNA"/>
</dbReference>
<name>A0A6N1VEF9_9HYPH</name>
<organism evidence="3 4">
    <name type="scientific">Oricola thermophila</name>
    <dbReference type="NCBI Taxonomy" id="2742145"/>
    <lineage>
        <taxon>Bacteria</taxon>
        <taxon>Pseudomonadati</taxon>
        <taxon>Pseudomonadota</taxon>
        <taxon>Alphaproteobacteria</taxon>
        <taxon>Hyphomicrobiales</taxon>
        <taxon>Ahrensiaceae</taxon>
        <taxon>Oricola</taxon>
    </lineage>
</organism>
<dbReference type="Gene3D" id="3.30.530.20">
    <property type="match status" value="1"/>
</dbReference>
<dbReference type="Pfam" id="PF08327">
    <property type="entry name" value="AHSA1"/>
    <property type="match status" value="1"/>
</dbReference>
<evidence type="ECO:0000259" key="2">
    <source>
        <dbReference type="Pfam" id="PF08327"/>
    </source>
</evidence>
<protein>
    <submittedName>
        <fullName evidence="3">SRPBCC domain-containing protein</fullName>
    </submittedName>
</protein>
<dbReference type="InterPro" id="IPR013538">
    <property type="entry name" value="ASHA1/2-like_C"/>
</dbReference>
<dbReference type="CDD" id="cd07814">
    <property type="entry name" value="SRPBCC_CalC_Aha1-like"/>
    <property type="match status" value="1"/>
</dbReference>
<gene>
    <name evidence="3" type="ORF">HTY61_13230</name>
</gene>
<dbReference type="Proteomes" id="UP000509367">
    <property type="component" value="Chromosome"/>
</dbReference>
<proteinExistence type="inferred from homology"/>
<sequence length="141" mass="15060">MSELSLTVKKTIPATPETVFNAWLDPSMLKQFMVTCEGDNVPKAESDSREGGHFLIVMESGGKEIPHSGTYLVVKPHSRLVFTWESPHSVDGSTVTVDLAPSGDGATDLTLTQVKFASEGARDGHIKGWTAILDALAGTFG</sequence>
<dbReference type="KEGG" id="orm:HTY61_13230"/>
<comment type="similarity">
    <text evidence="1">Belongs to the AHA1 family.</text>
</comment>
<reference evidence="3 4" key="1">
    <citation type="submission" date="2020-06" db="EMBL/GenBank/DDBJ databases">
        <title>Oricola thermophila sp. nov. isolated from a tidal sediments.</title>
        <authorList>
            <person name="Kwon K.K."/>
            <person name="Yang S.-H."/>
            <person name="Park M.-J."/>
        </authorList>
    </citation>
    <scope>NUCLEOTIDE SEQUENCE [LARGE SCALE GENOMIC DNA]</scope>
    <source>
        <strain evidence="3 4">MEBiC13590</strain>
    </source>
</reference>
<dbReference type="RefSeq" id="WP_175277243.1">
    <property type="nucleotide sequence ID" value="NZ_CP054836.1"/>
</dbReference>
<dbReference type="AlphaFoldDB" id="A0A6N1VEF9"/>
<evidence type="ECO:0000313" key="4">
    <source>
        <dbReference type="Proteomes" id="UP000509367"/>
    </source>
</evidence>
<evidence type="ECO:0000256" key="1">
    <source>
        <dbReference type="ARBA" id="ARBA00006817"/>
    </source>
</evidence>
<accession>A0A6N1VEF9</accession>
<evidence type="ECO:0000313" key="3">
    <source>
        <dbReference type="EMBL" id="QKV19351.1"/>
    </source>
</evidence>
<keyword evidence="4" id="KW-1185">Reference proteome</keyword>
<dbReference type="SUPFAM" id="SSF55961">
    <property type="entry name" value="Bet v1-like"/>
    <property type="match status" value="1"/>
</dbReference>
<feature type="domain" description="Activator of Hsp90 ATPase homologue 1/2-like C-terminal" evidence="2">
    <location>
        <begin position="14"/>
        <end position="140"/>
    </location>
</feature>
<dbReference type="InterPro" id="IPR023393">
    <property type="entry name" value="START-like_dom_sf"/>
</dbReference>